<accession>A0A7J7MD12</accession>
<evidence type="ECO:0000313" key="1">
    <source>
        <dbReference type="EMBL" id="KAF6152783.1"/>
    </source>
</evidence>
<organism evidence="1 2">
    <name type="scientific">Kingdonia uniflora</name>
    <dbReference type="NCBI Taxonomy" id="39325"/>
    <lineage>
        <taxon>Eukaryota</taxon>
        <taxon>Viridiplantae</taxon>
        <taxon>Streptophyta</taxon>
        <taxon>Embryophyta</taxon>
        <taxon>Tracheophyta</taxon>
        <taxon>Spermatophyta</taxon>
        <taxon>Magnoliopsida</taxon>
        <taxon>Ranunculales</taxon>
        <taxon>Circaeasteraceae</taxon>
        <taxon>Kingdonia</taxon>
    </lineage>
</organism>
<keyword evidence="2" id="KW-1185">Reference proteome</keyword>
<comment type="caution">
    <text evidence="1">The sequence shown here is derived from an EMBL/GenBank/DDBJ whole genome shotgun (WGS) entry which is preliminary data.</text>
</comment>
<dbReference type="EMBL" id="JACGCM010001609">
    <property type="protein sequence ID" value="KAF6152783.1"/>
    <property type="molecule type" value="Genomic_DNA"/>
</dbReference>
<protein>
    <submittedName>
        <fullName evidence="1">Uncharacterized protein</fullName>
    </submittedName>
</protein>
<reference evidence="1 2" key="1">
    <citation type="journal article" date="2020" name="IScience">
        <title>Genome Sequencing of the Endangered Kingdonia uniflora (Circaeasteraceae, Ranunculales) Reveals Potential Mechanisms of Evolutionary Specialization.</title>
        <authorList>
            <person name="Sun Y."/>
            <person name="Deng T."/>
            <person name="Zhang A."/>
            <person name="Moore M.J."/>
            <person name="Landis J.B."/>
            <person name="Lin N."/>
            <person name="Zhang H."/>
            <person name="Zhang X."/>
            <person name="Huang J."/>
            <person name="Zhang X."/>
            <person name="Sun H."/>
            <person name="Wang H."/>
        </authorList>
    </citation>
    <scope>NUCLEOTIDE SEQUENCE [LARGE SCALE GENOMIC DNA]</scope>
    <source>
        <strain evidence="1">TB1705</strain>
        <tissue evidence="1">Leaf</tissue>
    </source>
</reference>
<dbReference type="Proteomes" id="UP000541444">
    <property type="component" value="Unassembled WGS sequence"/>
</dbReference>
<dbReference type="PANTHER" id="PTHR33674:SF8">
    <property type="entry name" value="OS01G0833400 PROTEIN"/>
    <property type="match status" value="1"/>
</dbReference>
<dbReference type="OrthoDB" id="1907500at2759"/>
<evidence type="ECO:0000313" key="2">
    <source>
        <dbReference type="Proteomes" id="UP000541444"/>
    </source>
</evidence>
<dbReference type="Pfam" id="PF24046">
    <property type="entry name" value="At4g08330"/>
    <property type="match status" value="1"/>
</dbReference>
<gene>
    <name evidence="1" type="ORF">GIB67_004612</name>
</gene>
<proteinExistence type="predicted"/>
<dbReference type="PANTHER" id="PTHR33674">
    <property type="entry name" value="METHIONINE-S-OXIDE REDUCTASE"/>
    <property type="match status" value="1"/>
</dbReference>
<dbReference type="AlphaFoldDB" id="A0A7J7MD12"/>
<sequence>MIVDWENLEREKRIKKLIVIQYGCGSCGYALNLSSSNRNTSTISSKYEKSMKTGFISFFSIDESRFTQIDELQCIPYFISEHSWGLLRRKTKLLCRKCGHHVGNAYEDNTAAPYSNASDFSDSNSANGISARRKYNIKIGALQPTSEESSFPLVM</sequence>
<name>A0A7J7MD12_9MAGN</name>
<dbReference type="InterPro" id="IPR045282">
    <property type="entry name" value="At4g08330-like"/>
</dbReference>